<dbReference type="InterPro" id="IPR030378">
    <property type="entry name" value="G_CP_dom"/>
</dbReference>
<dbReference type="GO" id="GO:0005525">
    <property type="term" value="F:GTP binding"/>
    <property type="evidence" value="ECO:0007669"/>
    <property type="project" value="UniProtKB-KW"/>
</dbReference>
<keyword evidence="3 4" id="KW-0342">GTP-binding</keyword>
<dbReference type="NCBIfam" id="TIGR03596">
    <property type="entry name" value="GTPase_YlqF"/>
    <property type="match status" value="1"/>
</dbReference>
<dbReference type="InterPro" id="IPR027417">
    <property type="entry name" value="P-loop_NTPase"/>
</dbReference>
<comment type="subcellular location">
    <subcellularLocation>
        <location evidence="4">Cytoplasm</location>
    </subcellularLocation>
</comment>
<evidence type="ECO:0000313" key="8">
    <source>
        <dbReference type="Proteomes" id="UP000095765"/>
    </source>
</evidence>
<evidence type="ECO:0000259" key="6">
    <source>
        <dbReference type="PROSITE" id="PS51721"/>
    </source>
</evidence>
<dbReference type="InterPro" id="IPR006073">
    <property type="entry name" value="GTP-bd"/>
</dbReference>
<dbReference type="OrthoDB" id="9779790at2"/>
<dbReference type="PRINTS" id="PR00326">
    <property type="entry name" value="GTP1OBG"/>
</dbReference>
<dbReference type="PROSITE" id="PS51721">
    <property type="entry name" value="G_CP"/>
    <property type="match status" value="1"/>
</dbReference>
<dbReference type="Pfam" id="PF01926">
    <property type="entry name" value="MMR_HSR1"/>
    <property type="match status" value="1"/>
</dbReference>
<evidence type="ECO:0000256" key="4">
    <source>
        <dbReference type="PIRNR" id="PIRNR006230"/>
    </source>
</evidence>
<dbReference type="GO" id="GO:0005737">
    <property type="term" value="C:cytoplasm"/>
    <property type="evidence" value="ECO:0007669"/>
    <property type="project" value="UniProtKB-SubCell"/>
</dbReference>
<evidence type="ECO:0000256" key="1">
    <source>
        <dbReference type="ARBA" id="ARBA00014898"/>
    </source>
</evidence>
<organism evidence="7 8">
    <name type="scientific">Anaerotruncus colihominis</name>
    <dbReference type="NCBI Taxonomy" id="169435"/>
    <lineage>
        <taxon>Bacteria</taxon>
        <taxon>Bacillati</taxon>
        <taxon>Bacillota</taxon>
        <taxon>Clostridia</taxon>
        <taxon>Eubacteriales</taxon>
        <taxon>Oscillospiraceae</taxon>
        <taxon>Anaerotruncus</taxon>
    </lineage>
</organism>
<dbReference type="GO" id="GO:0003924">
    <property type="term" value="F:GTPase activity"/>
    <property type="evidence" value="ECO:0007669"/>
    <property type="project" value="TreeGrafter"/>
</dbReference>
<evidence type="ECO:0000256" key="3">
    <source>
        <dbReference type="ARBA" id="ARBA00023134"/>
    </source>
</evidence>
<dbReference type="SUPFAM" id="SSF52540">
    <property type="entry name" value="P-loop containing nucleoside triphosphate hydrolases"/>
    <property type="match status" value="1"/>
</dbReference>
<keyword evidence="4" id="KW-0963">Cytoplasm</keyword>
<reference evidence="7 8" key="1">
    <citation type="submission" date="2015-09" db="EMBL/GenBank/DDBJ databases">
        <authorList>
            <consortium name="Pathogen Informatics"/>
        </authorList>
    </citation>
    <scope>NUCLEOTIDE SEQUENCE [LARGE SCALE GENOMIC DNA]</scope>
    <source>
        <strain evidence="7 8">2789STDY5834939</strain>
    </source>
</reference>
<gene>
    <name evidence="7" type="primary">rbgA</name>
    <name evidence="7" type="ORF">ERS852551_02958</name>
</gene>
<feature type="domain" description="CP-type G" evidence="6">
    <location>
        <begin position="28"/>
        <end position="193"/>
    </location>
</feature>
<dbReference type="Gene3D" id="1.10.1580.10">
    <property type="match status" value="1"/>
</dbReference>
<dbReference type="AlphaFoldDB" id="A0A174TGK2"/>
<dbReference type="PANTHER" id="PTHR45782">
    <property type="entry name" value="MITOCHONDRIAL RIBOSOME-ASSOCIATED GTPASE 1"/>
    <property type="match status" value="1"/>
</dbReference>
<feature type="binding site" evidence="5">
    <location>
        <begin position="145"/>
        <end position="150"/>
    </location>
    <ligand>
        <name>GTP</name>
        <dbReference type="ChEBI" id="CHEBI:37565"/>
    </ligand>
</feature>
<feature type="binding site" evidence="5">
    <location>
        <begin position="73"/>
        <end position="76"/>
    </location>
    <ligand>
        <name>GTP</name>
        <dbReference type="ChEBI" id="CHEBI:37565"/>
    </ligand>
</feature>
<accession>A0A174TGK2</accession>
<dbReference type="RefSeq" id="WP_082425496.1">
    <property type="nucleotide sequence ID" value="NZ_CABIWA010000017.1"/>
</dbReference>
<dbReference type="EMBL" id="CZBE01000023">
    <property type="protein sequence ID" value="CUQ06009.1"/>
    <property type="molecule type" value="Genomic_DNA"/>
</dbReference>
<dbReference type="InterPro" id="IPR016478">
    <property type="entry name" value="GTPase_MTG1"/>
</dbReference>
<feature type="binding site" evidence="5">
    <location>
        <position position="189"/>
    </location>
    <ligand>
        <name>GTP</name>
        <dbReference type="ChEBI" id="CHEBI:37565"/>
    </ligand>
</feature>
<dbReference type="Gene3D" id="3.40.50.300">
    <property type="entry name" value="P-loop containing nucleotide triphosphate hydrolases"/>
    <property type="match status" value="1"/>
</dbReference>
<proteinExistence type="inferred from homology"/>
<evidence type="ECO:0000256" key="5">
    <source>
        <dbReference type="PIRSR" id="PIRSR006230-1"/>
    </source>
</evidence>
<evidence type="ECO:0000313" key="7">
    <source>
        <dbReference type="EMBL" id="CUQ06009.1"/>
    </source>
</evidence>
<keyword evidence="2 4" id="KW-0547">Nucleotide-binding</keyword>
<dbReference type="InterPro" id="IPR023179">
    <property type="entry name" value="GTP-bd_ortho_bundle_sf"/>
</dbReference>
<evidence type="ECO:0000256" key="2">
    <source>
        <dbReference type="ARBA" id="ARBA00022741"/>
    </source>
</evidence>
<dbReference type="GO" id="GO:0006412">
    <property type="term" value="P:translation"/>
    <property type="evidence" value="ECO:0007669"/>
    <property type="project" value="TreeGrafter"/>
</dbReference>
<dbReference type="PIRSF" id="PIRSF006230">
    <property type="entry name" value="MG442"/>
    <property type="match status" value="1"/>
</dbReference>
<dbReference type="InterPro" id="IPR019991">
    <property type="entry name" value="GTP-bd_ribosome_bgen"/>
</dbReference>
<protein>
    <recommendedName>
        <fullName evidence="1 4">Ribosome biogenesis GTPase A</fullName>
    </recommendedName>
</protein>
<dbReference type="Proteomes" id="UP000095765">
    <property type="component" value="Unassembled WGS sequence"/>
</dbReference>
<comment type="similarity">
    <text evidence="4">Belongs to the TRAFAC class YlqF/YawG GTPase family. MTG1 subfamily.</text>
</comment>
<name>A0A174TGK2_9FIRM</name>
<comment type="function">
    <text evidence="4">Required for a late step of 50S ribosomal subunit assembly. Has GTPase activity.</text>
</comment>
<dbReference type="CDD" id="cd01856">
    <property type="entry name" value="YlqF"/>
    <property type="match status" value="1"/>
</dbReference>
<sequence length="301" mass="32610">MEEFGFANGPAAVDMPSIQWFPGHMAKTRRLMADSLRLVDILVELADARIPVSSRNPEIGRLAGQKPRVLLLNKCDAADDAITRRWLDYYAGAGLPALAADCRSGRGLGAFLPLVRETLAPQLAKRAAKGMAGQPVRMMVVGVPNVGKSSLINRLAGSRRAKVEDRPGVTRGRQWVSLGKGVELLDMPGVLWPKFEDPAVGERLAFTGAVKDDIVDIELLAMRLLALLAADYPKQLAQRYRFALGEADGLDAYGLLRLVGKKRGMLAAGGEVNTERAAITVLDEFRSGKLGKFTLEVPPEK</sequence>
<dbReference type="PANTHER" id="PTHR45782:SF4">
    <property type="entry name" value="MITOCHONDRIAL RIBOSOME-ASSOCIATED GTPASE 1"/>
    <property type="match status" value="1"/>
</dbReference>